<dbReference type="Proteomes" id="UP000228952">
    <property type="component" value="Unassembled WGS sequence"/>
</dbReference>
<evidence type="ECO:0000256" key="1">
    <source>
        <dbReference type="SAM" id="Phobius"/>
    </source>
</evidence>
<keyword evidence="1" id="KW-0812">Transmembrane</keyword>
<protein>
    <submittedName>
        <fullName evidence="2">Uncharacterized protein</fullName>
    </submittedName>
</protein>
<organism evidence="2 3">
    <name type="scientific">Candidatus Dojkabacteria bacterium CG_4_10_14_0_2_um_filter_Dojkabacteria_WS6_41_15</name>
    <dbReference type="NCBI Taxonomy" id="2014249"/>
    <lineage>
        <taxon>Bacteria</taxon>
        <taxon>Candidatus Dojkabacteria</taxon>
    </lineage>
</organism>
<name>A0A2M7W2N0_9BACT</name>
<dbReference type="AlphaFoldDB" id="A0A2M7W2N0"/>
<feature type="transmembrane region" description="Helical" evidence="1">
    <location>
        <begin position="38"/>
        <end position="59"/>
    </location>
</feature>
<comment type="caution">
    <text evidence="2">The sequence shown here is derived from an EMBL/GenBank/DDBJ whole genome shotgun (WGS) entry which is preliminary data.</text>
</comment>
<keyword evidence="1" id="KW-1133">Transmembrane helix</keyword>
<proteinExistence type="predicted"/>
<evidence type="ECO:0000313" key="3">
    <source>
        <dbReference type="Proteomes" id="UP000228952"/>
    </source>
</evidence>
<feature type="transmembrane region" description="Helical" evidence="1">
    <location>
        <begin position="131"/>
        <end position="153"/>
    </location>
</feature>
<reference evidence="3" key="1">
    <citation type="submission" date="2017-09" db="EMBL/GenBank/DDBJ databases">
        <title>Depth-based differentiation of microbial function through sediment-hosted aquifers and enrichment of novel symbionts in the deep terrestrial subsurface.</title>
        <authorList>
            <person name="Probst A.J."/>
            <person name="Ladd B."/>
            <person name="Jarett J.K."/>
            <person name="Geller-Mcgrath D.E."/>
            <person name="Sieber C.M.K."/>
            <person name="Emerson J.B."/>
            <person name="Anantharaman K."/>
            <person name="Thomas B.C."/>
            <person name="Malmstrom R."/>
            <person name="Stieglmeier M."/>
            <person name="Klingl A."/>
            <person name="Woyke T."/>
            <person name="Ryan C.M."/>
            <person name="Banfield J.F."/>
        </authorList>
    </citation>
    <scope>NUCLEOTIDE SEQUENCE [LARGE SCALE GENOMIC DNA]</scope>
</reference>
<dbReference type="EMBL" id="PFQB01000043">
    <property type="protein sequence ID" value="PJA14651.1"/>
    <property type="molecule type" value="Genomic_DNA"/>
</dbReference>
<feature type="transmembrane region" description="Helical" evidence="1">
    <location>
        <begin position="99"/>
        <end position="119"/>
    </location>
</feature>
<evidence type="ECO:0000313" key="2">
    <source>
        <dbReference type="EMBL" id="PJA14651.1"/>
    </source>
</evidence>
<gene>
    <name evidence="2" type="ORF">COX64_01775</name>
</gene>
<accession>A0A2M7W2N0</accession>
<feature type="transmembrane region" description="Helical" evidence="1">
    <location>
        <begin position="71"/>
        <end position="93"/>
    </location>
</feature>
<sequence>MEASLDTEQLPLSIHVSSLSGIRYSLKKYIREFKYSPLVQVITNILFWICGGVILLVYLQIQEHSKLVESGLGVLFIPGSKSIFPVFLSASVYKLSVLPYFWGGMVMVWLLTLLVALVLSWGGRSGVISYLYAVCLVLLLLLAKVILSPLILFGG</sequence>
<keyword evidence="1" id="KW-0472">Membrane</keyword>